<accession>A0A856ME74</accession>
<dbReference type="KEGG" id="bsen:DP114_12570"/>
<name>A0A856ME74_9CYAN</name>
<dbReference type="EMBL" id="CP030118">
    <property type="protein sequence ID" value="QDL08614.1"/>
    <property type="molecule type" value="Genomic_DNA"/>
</dbReference>
<organism evidence="2 3">
    <name type="scientific">Brasilonema sennae CENA114</name>
    <dbReference type="NCBI Taxonomy" id="415709"/>
    <lineage>
        <taxon>Bacteria</taxon>
        <taxon>Bacillati</taxon>
        <taxon>Cyanobacteriota</taxon>
        <taxon>Cyanophyceae</taxon>
        <taxon>Nostocales</taxon>
        <taxon>Scytonemataceae</taxon>
        <taxon>Brasilonema</taxon>
        <taxon>Bromeliae group (in: Brasilonema)</taxon>
    </lineage>
</organism>
<sequence>MNTKVLTLLGCSGSLAAVLIAAHPAQAITKKIQDEIAPRSGVTSTSTSSQQEFPQTSNISEAIVKQYAQAKYGCNCGGCMNLARQTLQQSSSSPTNTIMPGF</sequence>
<keyword evidence="1" id="KW-0732">Signal</keyword>
<reference evidence="2 3" key="1">
    <citation type="submission" date="2018-06" db="EMBL/GenBank/DDBJ databases">
        <title>Comparative genomics of Brasilonema spp. strains.</title>
        <authorList>
            <person name="Alvarenga D.O."/>
            <person name="Fiore M.F."/>
            <person name="Varani A.M."/>
        </authorList>
    </citation>
    <scope>NUCLEOTIDE SEQUENCE [LARGE SCALE GENOMIC DNA]</scope>
    <source>
        <strain evidence="2 3">CENA114</strain>
    </source>
</reference>
<feature type="signal peptide" evidence="1">
    <location>
        <begin position="1"/>
        <end position="27"/>
    </location>
</feature>
<keyword evidence="3" id="KW-1185">Reference proteome</keyword>
<dbReference type="Proteomes" id="UP000503129">
    <property type="component" value="Chromosome"/>
</dbReference>
<evidence type="ECO:0000313" key="2">
    <source>
        <dbReference type="EMBL" id="QDL08614.1"/>
    </source>
</evidence>
<protein>
    <submittedName>
        <fullName evidence="2">Uncharacterized protein</fullName>
    </submittedName>
</protein>
<dbReference type="RefSeq" id="WP_169267640.1">
    <property type="nucleotide sequence ID" value="NZ_CAWOXK010000001.1"/>
</dbReference>
<evidence type="ECO:0000313" key="3">
    <source>
        <dbReference type="Proteomes" id="UP000503129"/>
    </source>
</evidence>
<gene>
    <name evidence="2" type="ORF">DP114_12570</name>
</gene>
<proteinExistence type="predicted"/>
<dbReference type="AlphaFoldDB" id="A0A856ME74"/>
<evidence type="ECO:0000256" key="1">
    <source>
        <dbReference type="SAM" id="SignalP"/>
    </source>
</evidence>
<feature type="chain" id="PRO_5032685725" evidence="1">
    <location>
        <begin position="28"/>
        <end position="102"/>
    </location>
</feature>